<proteinExistence type="predicted"/>
<reference evidence="2 3" key="1">
    <citation type="submission" date="2020-03" db="EMBL/GenBank/DDBJ databases">
        <title>Draft Genome Sequence of Cudoniella acicularis.</title>
        <authorList>
            <person name="Buettner E."/>
            <person name="Kellner H."/>
        </authorList>
    </citation>
    <scope>NUCLEOTIDE SEQUENCE [LARGE SCALE GENOMIC DNA]</scope>
    <source>
        <strain evidence="2 3">DSM 108380</strain>
    </source>
</reference>
<name>A0A8H4QGC6_9HELO</name>
<dbReference type="Proteomes" id="UP000566819">
    <property type="component" value="Unassembled WGS sequence"/>
</dbReference>
<dbReference type="AlphaFoldDB" id="A0A8H4QGC6"/>
<dbReference type="InterPro" id="IPR023631">
    <property type="entry name" value="Amidase_dom"/>
</dbReference>
<protein>
    <recommendedName>
        <fullName evidence="1">Amidase domain-containing protein</fullName>
    </recommendedName>
</protein>
<keyword evidence="3" id="KW-1185">Reference proteome</keyword>
<dbReference type="OrthoDB" id="421993at2759"/>
<organism evidence="2 3">
    <name type="scientific">Cudoniella acicularis</name>
    <dbReference type="NCBI Taxonomy" id="354080"/>
    <lineage>
        <taxon>Eukaryota</taxon>
        <taxon>Fungi</taxon>
        <taxon>Dikarya</taxon>
        <taxon>Ascomycota</taxon>
        <taxon>Pezizomycotina</taxon>
        <taxon>Leotiomycetes</taxon>
        <taxon>Helotiales</taxon>
        <taxon>Tricladiaceae</taxon>
        <taxon>Cudoniella</taxon>
    </lineage>
</organism>
<evidence type="ECO:0000259" key="1">
    <source>
        <dbReference type="Pfam" id="PF01425"/>
    </source>
</evidence>
<dbReference type="PANTHER" id="PTHR11895:SF67">
    <property type="entry name" value="AMIDASE DOMAIN-CONTAINING PROTEIN"/>
    <property type="match status" value="1"/>
</dbReference>
<evidence type="ECO:0000313" key="3">
    <source>
        <dbReference type="Proteomes" id="UP000566819"/>
    </source>
</evidence>
<gene>
    <name evidence="2" type="ORF">G7Y89_g15721</name>
</gene>
<comment type="caution">
    <text evidence="2">The sequence shown here is derived from an EMBL/GenBank/DDBJ whole genome shotgun (WGS) entry which is preliminary data.</text>
</comment>
<dbReference type="Pfam" id="PF01425">
    <property type="entry name" value="Amidase"/>
    <property type="match status" value="1"/>
</dbReference>
<dbReference type="PANTHER" id="PTHR11895">
    <property type="entry name" value="TRANSAMIDASE"/>
    <property type="match status" value="1"/>
</dbReference>
<accession>A0A8H4QGC6</accession>
<dbReference type="SUPFAM" id="SSF75304">
    <property type="entry name" value="Amidase signature (AS) enzymes"/>
    <property type="match status" value="1"/>
</dbReference>
<dbReference type="GO" id="GO:0003824">
    <property type="term" value="F:catalytic activity"/>
    <property type="evidence" value="ECO:0007669"/>
    <property type="project" value="InterPro"/>
</dbReference>
<dbReference type="InterPro" id="IPR000120">
    <property type="entry name" value="Amidase"/>
</dbReference>
<dbReference type="Gene3D" id="3.90.1300.10">
    <property type="entry name" value="Amidase signature (AS) domain"/>
    <property type="match status" value="1"/>
</dbReference>
<feature type="domain" description="Amidase" evidence="1">
    <location>
        <begin position="19"/>
        <end position="145"/>
    </location>
</feature>
<dbReference type="EMBL" id="JAAMPI010002628">
    <property type="protein sequence ID" value="KAF4610398.1"/>
    <property type="molecule type" value="Genomic_DNA"/>
</dbReference>
<evidence type="ECO:0000313" key="2">
    <source>
        <dbReference type="EMBL" id="KAF4610398.1"/>
    </source>
</evidence>
<dbReference type="InterPro" id="IPR036928">
    <property type="entry name" value="AS_sf"/>
</dbReference>
<sequence length="188" mass="20488">MAVRARSQALNKKNWLTGLNPANKVLLAVGNQTPAQDYILAQQLRNILMQHLAFLYKQYPGMIIVSPATPMAGWPIASLNDLKYGITDGNTSIRNMEYVWLANFCGNPAISCPVGYVEPARGKGEGKVPVGLMGIGDWGSEDALLAWGREAEVYLNEVYEGGRRKPADWVDVFVNSSSKESAKASASK</sequence>